<evidence type="ECO:0000313" key="4">
    <source>
        <dbReference type="Proteomes" id="UP000002696"/>
    </source>
</evidence>
<evidence type="ECO:0000256" key="1">
    <source>
        <dbReference type="SAM" id="SignalP"/>
    </source>
</evidence>
<sequence>MTPSRMLRPVLVGLAGLATASCGMVEGDPNRFESMAQAVASVPLDGSSRPSRKASEGSIRPAVVDAAAIANPGALKVEVMDPHALWDARDLGLRGAVEQAAPAMVEAAAPVVTQAVLQQVSDRLPTMRPTRAVEEESVRMSTAGPSETLQLGAFSSPSAARAAWSRIRAAGASVADLTPAFETVDVDGRTLTRLKVTTSGEAARAVCRAADAADLGCLRRG</sequence>
<dbReference type="EMBL" id="CP002102">
    <property type="protein sequence ID" value="ADL00888.1"/>
    <property type="molecule type" value="Genomic_DNA"/>
</dbReference>
<dbReference type="Proteomes" id="UP000002696">
    <property type="component" value="Chromosome"/>
</dbReference>
<dbReference type="InParanoid" id="D9QGS2"/>
<reference evidence="4" key="1">
    <citation type="journal article" date="2011" name="J. Bacteriol.">
        <title>Genome sequences of eight morphologically diverse alphaproteobacteria.</title>
        <authorList>
            <consortium name="US DOE Joint Genome Institute"/>
            <person name="Brown P.J."/>
            <person name="Kysela D.T."/>
            <person name="Buechlein A."/>
            <person name="Hemmerich C."/>
            <person name="Brun Y.V."/>
        </authorList>
    </citation>
    <scope>NUCLEOTIDE SEQUENCE [LARGE SCALE GENOMIC DNA]</scope>
    <source>
        <strain evidence="4">ATCC 15264 / DSM 4735 / LMG 14903 / NBRC 16000 / CB 81</strain>
    </source>
</reference>
<proteinExistence type="predicted"/>
<dbReference type="InterPro" id="IPR007730">
    <property type="entry name" value="SPOR-like_dom"/>
</dbReference>
<dbReference type="PROSITE" id="PS51724">
    <property type="entry name" value="SPOR"/>
    <property type="match status" value="1"/>
</dbReference>
<gene>
    <name evidence="3" type="ordered locus">Bresu_1577</name>
</gene>
<feature type="domain" description="SPOR" evidence="2">
    <location>
        <begin position="141"/>
        <end position="221"/>
    </location>
</feature>
<feature type="chain" id="PRO_5003126663" evidence="1">
    <location>
        <begin position="21"/>
        <end position="221"/>
    </location>
</feature>
<keyword evidence="4" id="KW-1185">Reference proteome</keyword>
<evidence type="ECO:0000259" key="2">
    <source>
        <dbReference type="PROSITE" id="PS51724"/>
    </source>
</evidence>
<dbReference type="eggNOG" id="ENOG5033D9C">
    <property type="taxonomic scope" value="Bacteria"/>
</dbReference>
<name>D9QGS2_BRESC</name>
<organism evidence="3 4">
    <name type="scientific">Brevundimonas subvibrioides (strain ATCC 15264 / DSM 4735 / LMG 14903 / NBRC 16000 / CB 81)</name>
    <name type="common">Caulobacter subvibrioides</name>
    <dbReference type="NCBI Taxonomy" id="633149"/>
    <lineage>
        <taxon>Bacteria</taxon>
        <taxon>Pseudomonadati</taxon>
        <taxon>Pseudomonadota</taxon>
        <taxon>Alphaproteobacteria</taxon>
        <taxon>Caulobacterales</taxon>
        <taxon>Caulobacteraceae</taxon>
        <taxon>Brevundimonas</taxon>
    </lineage>
</organism>
<dbReference type="Pfam" id="PF05036">
    <property type="entry name" value="SPOR"/>
    <property type="match status" value="1"/>
</dbReference>
<dbReference type="AlphaFoldDB" id="D9QGS2"/>
<dbReference type="HOGENOM" id="CLU_1313450_0_0_5"/>
<dbReference type="GO" id="GO:0042834">
    <property type="term" value="F:peptidoglycan binding"/>
    <property type="evidence" value="ECO:0007669"/>
    <property type="project" value="InterPro"/>
</dbReference>
<feature type="signal peptide" evidence="1">
    <location>
        <begin position="1"/>
        <end position="20"/>
    </location>
</feature>
<dbReference type="PROSITE" id="PS51257">
    <property type="entry name" value="PROKAR_LIPOPROTEIN"/>
    <property type="match status" value="1"/>
</dbReference>
<keyword evidence="1" id="KW-0732">Signal</keyword>
<dbReference type="STRING" id="633149.Bresu_1577"/>
<dbReference type="KEGG" id="bsb:Bresu_1577"/>
<accession>D9QGS2</accession>
<protein>
    <submittedName>
        <fullName evidence="3">Sporulation domain protein</fullName>
    </submittedName>
</protein>
<evidence type="ECO:0000313" key="3">
    <source>
        <dbReference type="EMBL" id="ADL00888.1"/>
    </source>
</evidence>